<comment type="subcellular location">
    <subcellularLocation>
        <location evidence="1">Cell membrane</location>
        <topology evidence="1">Multi-pass membrane protein</topology>
    </subcellularLocation>
</comment>
<keyword evidence="6 8" id="KW-1133">Transmembrane helix</keyword>
<keyword evidence="2" id="KW-1003">Cell membrane</keyword>
<protein>
    <recommendedName>
        <fullName evidence="9">Glycosyltransferase RgtA/B/C/D-like domain-containing protein</fullName>
    </recommendedName>
</protein>
<sequence length="513" mass="58973">MIKSIEIFIKKLWKHEIQPHTAYYLLLTSILFLALFVRVYRVGDLLGFWYDQGRDALIIWKLWHEGKFFLIGPVTGLAGIFLGPMYYYLIAPLYLIGGGNPVYPVVFLALLSVFAIFMLFVTVYDMHSRGAGLIAVIIASCSYYIIIVNQWLSNPNPIFLTSVLFLLALWKIVRGKSKKVDSTWWVLALLMLGLSLQFESASAIFYLPVMVVFIIWQKKSLPSRTLLIALSLFFATLLPQIIFNFRHDNILFSNLQKLFFEEKAFRGISGFILEEKIKYFWTVISSKLYPKGSLLSLTFIILVFSSLVVRRGFLKKGLTGLFMIFLLTPVFFVTFFQGNFGHLYDYYMSGYYLPFVAIFSIGMAELWRTNIGKISVIIFFVTFLNANGILIKNRLTDQLQGQTDISFANQVKAVDWIFNNAAGKGNFNVDIYVPPVIPYAYDYLILWQGTKICGESMCGKVDYQTPLLYTLYESDPPNPERLETWLLRQEKIGVVQDEGKYGGITVQRRKRIQ</sequence>
<feature type="transmembrane region" description="Helical" evidence="8">
    <location>
        <begin position="21"/>
        <end position="40"/>
    </location>
</feature>
<keyword evidence="7 8" id="KW-0472">Membrane</keyword>
<feature type="transmembrane region" description="Helical" evidence="8">
    <location>
        <begin position="374"/>
        <end position="391"/>
    </location>
</feature>
<comment type="caution">
    <text evidence="10">The sequence shown here is derived from an EMBL/GenBank/DDBJ whole genome shotgun (WGS) entry which is preliminary data.</text>
</comment>
<dbReference type="GO" id="GO:0009103">
    <property type="term" value="P:lipopolysaccharide biosynthetic process"/>
    <property type="evidence" value="ECO:0007669"/>
    <property type="project" value="UniProtKB-ARBA"/>
</dbReference>
<dbReference type="AlphaFoldDB" id="A0A1F7YJS5"/>
<feature type="domain" description="Glycosyltransferase RgtA/B/C/D-like" evidence="9">
    <location>
        <begin position="84"/>
        <end position="242"/>
    </location>
</feature>
<feature type="transmembrane region" description="Helical" evidence="8">
    <location>
        <begin position="321"/>
        <end position="340"/>
    </location>
</feature>
<feature type="transmembrane region" description="Helical" evidence="8">
    <location>
        <begin position="288"/>
        <end position="309"/>
    </location>
</feature>
<evidence type="ECO:0000256" key="7">
    <source>
        <dbReference type="ARBA" id="ARBA00023136"/>
    </source>
</evidence>
<dbReference type="PANTHER" id="PTHR33908:SF3">
    <property type="entry name" value="UNDECAPRENYL PHOSPHATE-ALPHA-4-AMINO-4-DEOXY-L-ARABINOSE ARABINOSYL TRANSFERASE"/>
    <property type="match status" value="1"/>
</dbReference>
<dbReference type="InterPro" id="IPR050297">
    <property type="entry name" value="LipidA_mod_glycosyltrf_83"/>
</dbReference>
<feature type="transmembrane region" description="Helical" evidence="8">
    <location>
        <begin position="102"/>
        <end position="124"/>
    </location>
</feature>
<feature type="transmembrane region" description="Helical" evidence="8">
    <location>
        <begin position="185"/>
        <end position="214"/>
    </location>
</feature>
<dbReference type="EMBL" id="MGGL01000004">
    <property type="protein sequence ID" value="OGM27604.1"/>
    <property type="molecule type" value="Genomic_DNA"/>
</dbReference>
<evidence type="ECO:0000313" key="10">
    <source>
        <dbReference type="EMBL" id="OGM27604.1"/>
    </source>
</evidence>
<evidence type="ECO:0000256" key="6">
    <source>
        <dbReference type="ARBA" id="ARBA00022989"/>
    </source>
</evidence>
<feature type="transmembrane region" description="Helical" evidence="8">
    <location>
        <begin position="68"/>
        <end position="90"/>
    </location>
</feature>
<evidence type="ECO:0000256" key="3">
    <source>
        <dbReference type="ARBA" id="ARBA00022676"/>
    </source>
</evidence>
<dbReference type="InterPro" id="IPR038731">
    <property type="entry name" value="RgtA/B/C-like"/>
</dbReference>
<feature type="transmembrane region" description="Helical" evidence="8">
    <location>
        <begin position="156"/>
        <end position="173"/>
    </location>
</feature>
<feature type="transmembrane region" description="Helical" evidence="8">
    <location>
        <begin position="130"/>
        <end position="149"/>
    </location>
</feature>
<gene>
    <name evidence="10" type="ORF">A2628_02335</name>
</gene>
<dbReference type="GO" id="GO:0005886">
    <property type="term" value="C:plasma membrane"/>
    <property type="evidence" value="ECO:0007669"/>
    <property type="project" value="UniProtKB-SubCell"/>
</dbReference>
<proteinExistence type="predicted"/>
<evidence type="ECO:0000256" key="4">
    <source>
        <dbReference type="ARBA" id="ARBA00022679"/>
    </source>
</evidence>
<evidence type="ECO:0000313" key="11">
    <source>
        <dbReference type="Proteomes" id="UP000179221"/>
    </source>
</evidence>
<reference evidence="10 11" key="1">
    <citation type="journal article" date="2016" name="Nat. Commun.">
        <title>Thousands of microbial genomes shed light on interconnected biogeochemical processes in an aquifer system.</title>
        <authorList>
            <person name="Anantharaman K."/>
            <person name="Brown C.T."/>
            <person name="Hug L.A."/>
            <person name="Sharon I."/>
            <person name="Castelle C.J."/>
            <person name="Probst A.J."/>
            <person name="Thomas B.C."/>
            <person name="Singh A."/>
            <person name="Wilkins M.J."/>
            <person name="Karaoz U."/>
            <person name="Brodie E.L."/>
            <person name="Williams K.H."/>
            <person name="Hubbard S.S."/>
            <person name="Banfield J.F."/>
        </authorList>
    </citation>
    <scope>NUCLEOTIDE SEQUENCE [LARGE SCALE GENOMIC DNA]</scope>
</reference>
<evidence type="ECO:0000256" key="1">
    <source>
        <dbReference type="ARBA" id="ARBA00004651"/>
    </source>
</evidence>
<evidence type="ECO:0000256" key="5">
    <source>
        <dbReference type="ARBA" id="ARBA00022692"/>
    </source>
</evidence>
<dbReference type="Proteomes" id="UP000179221">
    <property type="component" value="Unassembled WGS sequence"/>
</dbReference>
<dbReference type="GO" id="GO:0010041">
    <property type="term" value="P:response to iron(III) ion"/>
    <property type="evidence" value="ECO:0007669"/>
    <property type="project" value="TreeGrafter"/>
</dbReference>
<accession>A0A1F7YJS5</accession>
<dbReference type="PANTHER" id="PTHR33908">
    <property type="entry name" value="MANNOSYLTRANSFERASE YKCB-RELATED"/>
    <property type="match status" value="1"/>
</dbReference>
<evidence type="ECO:0000256" key="8">
    <source>
        <dbReference type="SAM" id="Phobius"/>
    </source>
</evidence>
<dbReference type="GO" id="GO:0016763">
    <property type="term" value="F:pentosyltransferase activity"/>
    <property type="evidence" value="ECO:0007669"/>
    <property type="project" value="TreeGrafter"/>
</dbReference>
<feature type="transmembrane region" description="Helical" evidence="8">
    <location>
        <begin position="346"/>
        <end position="367"/>
    </location>
</feature>
<dbReference type="Pfam" id="PF13231">
    <property type="entry name" value="PMT_2"/>
    <property type="match status" value="1"/>
</dbReference>
<organism evidence="10 11">
    <name type="scientific">Candidatus Woesebacteria bacterium RIFCSPHIGHO2_01_FULL_40_22</name>
    <dbReference type="NCBI Taxonomy" id="1802499"/>
    <lineage>
        <taxon>Bacteria</taxon>
        <taxon>Candidatus Woeseibacteriota</taxon>
    </lineage>
</organism>
<keyword evidence="4" id="KW-0808">Transferase</keyword>
<keyword evidence="5 8" id="KW-0812">Transmembrane</keyword>
<feature type="transmembrane region" description="Helical" evidence="8">
    <location>
        <begin position="226"/>
        <end position="245"/>
    </location>
</feature>
<keyword evidence="3" id="KW-0328">Glycosyltransferase</keyword>
<name>A0A1F7YJS5_9BACT</name>
<evidence type="ECO:0000259" key="9">
    <source>
        <dbReference type="Pfam" id="PF13231"/>
    </source>
</evidence>
<evidence type="ECO:0000256" key="2">
    <source>
        <dbReference type="ARBA" id="ARBA00022475"/>
    </source>
</evidence>